<proteinExistence type="predicted"/>
<organism evidence="2 3">
    <name type="scientific">Rhizobium freirei PRF 81</name>
    <dbReference type="NCBI Taxonomy" id="363754"/>
    <lineage>
        <taxon>Bacteria</taxon>
        <taxon>Pseudomonadati</taxon>
        <taxon>Pseudomonadota</taxon>
        <taxon>Alphaproteobacteria</taxon>
        <taxon>Hyphomicrobiales</taxon>
        <taxon>Rhizobiaceae</taxon>
        <taxon>Rhizobium/Agrobacterium group</taxon>
        <taxon>Rhizobium</taxon>
    </lineage>
</organism>
<dbReference type="OrthoDB" id="8369932at2"/>
<dbReference type="AlphaFoldDB" id="N6U7U9"/>
<evidence type="ECO:0000256" key="1">
    <source>
        <dbReference type="SAM" id="MobiDB-lite"/>
    </source>
</evidence>
<evidence type="ECO:0000313" key="3">
    <source>
        <dbReference type="Proteomes" id="UP000012429"/>
    </source>
</evidence>
<protein>
    <submittedName>
        <fullName evidence="2">Uncharacterized protein</fullName>
    </submittedName>
</protein>
<accession>N6U7U9</accession>
<gene>
    <name evidence="2" type="ORF">RHSP_79727</name>
</gene>
<reference evidence="2 3" key="1">
    <citation type="journal article" date="2012" name="BMC Genomics">
        <title>Genomic basis of broad host range and environmental adaptability of Rhizobium tropici CIAT 899 and Rhizobium sp. PRF 81 which are used in inoculants for common bean (Phaseolus vulgaris L.).</title>
        <authorList>
            <person name="Ormeno-Orrillo E."/>
            <person name="Menna P."/>
            <person name="Almeida L.G."/>
            <person name="Ollero F.J."/>
            <person name="Nicolas M.F."/>
            <person name="Pains Rodrigues E."/>
            <person name="Shigueyoshi Nakatani A."/>
            <person name="Silva Batista J.S."/>
            <person name="Oliveira Chueire L.M."/>
            <person name="Souza R.C."/>
            <person name="Ribeiro Vasconcelos A.T."/>
            <person name="Megias M."/>
            <person name="Hungria M."/>
            <person name="Martinez-Romero E."/>
        </authorList>
    </citation>
    <scope>NUCLEOTIDE SEQUENCE [LARGE SCALE GENOMIC DNA]</scope>
    <source>
        <strain evidence="2 3">PRF 81</strain>
    </source>
</reference>
<dbReference type="RefSeq" id="WP_004111009.1">
    <property type="nucleotide sequence ID" value="NZ_AQHN01000014.1"/>
</dbReference>
<feature type="region of interest" description="Disordered" evidence="1">
    <location>
        <begin position="88"/>
        <end position="112"/>
    </location>
</feature>
<sequence length="112" mass="12192">MIEIKNRKVTKSPPDHGDVRTLQALDQAAGGSGRIVLEGAEDASSAGIRPEHGTDDARCEDSAECDLQREQMAEEVFFRISKVFGSEDVDEKAKPGDQSTGRFVPKHLCSSF</sequence>
<keyword evidence="3" id="KW-1185">Reference proteome</keyword>
<dbReference type="Proteomes" id="UP000012429">
    <property type="component" value="Unassembled WGS sequence"/>
</dbReference>
<comment type="caution">
    <text evidence="2">The sequence shown here is derived from an EMBL/GenBank/DDBJ whole genome shotgun (WGS) entry which is preliminary data.</text>
</comment>
<dbReference type="PATRIC" id="fig|363754.4.peg.1399"/>
<evidence type="ECO:0000313" key="2">
    <source>
        <dbReference type="EMBL" id="ENN88629.1"/>
    </source>
</evidence>
<dbReference type="EMBL" id="AQHN01000014">
    <property type="protein sequence ID" value="ENN88629.1"/>
    <property type="molecule type" value="Genomic_DNA"/>
</dbReference>
<name>N6U7U9_9HYPH</name>